<organism evidence="6 7">
    <name type="scientific">Paraferrimonas sedimenticola</name>
    <dbReference type="NCBI Taxonomy" id="375674"/>
    <lineage>
        <taxon>Bacteria</taxon>
        <taxon>Pseudomonadati</taxon>
        <taxon>Pseudomonadota</taxon>
        <taxon>Gammaproteobacteria</taxon>
        <taxon>Alteromonadales</taxon>
        <taxon>Ferrimonadaceae</taxon>
        <taxon>Paraferrimonas</taxon>
    </lineage>
</organism>
<dbReference type="InterPro" id="IPR003593">
    <property type="entry name" value="AAA+_ATPase"/>
</dbReference>
<sequence>MKLIASDLQVGYQQTLLLNVDHLSLAEGDSIHLQGANGSGKTSLLKCLAGLQKPLTGQVQLQTDWPTPWYRRNPSLGQVVYLHQSPYLFEGNVRDNLQFAWRLRQAQPHTREQAFTQALDLVGLGGRELESANSLSGGERKRLALARLWVVQPRLMLLDEPLANLDTHSQRLILQAVAQLQANGCGMIITSHQPQGVSELCQSHWHIDNRELRRGDSPTAKVHSLGKNYYG</sequence>
<reference evidence="6" key="2">
    <citation type="submission" date="2023-01" db="EMBL/GenBank/DDBJ databases">
        <title>Draft genome sequence of Paraferrimonas sedimenticola strain NBRC 101628.</title>
        <authorList>
            <person name="Sun Q."/>
            <person name="Mori K."/>
        </authorList>
    </citation>
    <scope>NUCLEOTIDE SEQUENCE</scope>
    <source>
        <strain evidence="6">NBRC 101628</strain>
    </source>
</reference>
<dbReference type="InterPro" id="IPR027417">
    <property type="entry name" value="P-loop_NTPase"/>
</dbReference>
<comment type="caution">
    <text evidence="6">The sequence shown here is derived from an EMBL/GenBank/DDBJ whole genome shotgun (WGS) entry which is preliminary data.</text>
</comment>
<protein>
    <submittedName>
        <fullName evidence="6">ABC transporter</fullName>
    </submittedName>
</protein>
<evidence type="ECO:0000256" key="3">
    <source>
        <dbReference type="ARBA" id="ARBA00022741"/>
    </source>
</evidence>
<dbReference type="GO" id="GO:0016887">
    <property type="term" value="F:ATP hydrolysis activity"/>
    <property type="evidence" value="ECO:0007669"/>
    <property type="project" value="InterPro"/>
</dbReference>
<dbReference type="GO" id="GO:0055085">
    <property type="term" value="P:transmembrane transport"/>
    <property type="evidence" value="ECO:0007669"/>
    <property type="project" value="InterPro"/>
</dbReference>
<dbReference type="Pfam" id="PF00005">
    <property type="entry name" value="ABC_tran"/>
    <property type="match status" value="1"/>
</dbReference>
<keyword evidence="3" id="KW-0547">Nucleotide-binding</keyword>
<dbReference type="CDD" id="cd03225">
    <property type="entry name" value="ABC_cobalt_CbiO_domain1"/>
    <property type="match status" value="1"/>
</dbReference>
<dbReference type="SUPFAM" id="SSF52540">
    <property type="entry name" value="P-loop containing nucleoside triphosphate hydrolases"/>
    <property type="match status" value="1"/>
</dbReference>
<dbReference type="Gene3D" id="3.40.50.300">
    <property type="entry name" value="P-loop containing nucleotide triphosphate hydrolases"/>
    <property type="match status" value="1"/>
</dbReference>
<dbReference type="PANTHER" id="PTHR42734:SF17">
    <property type="entry name" value="METAL TRANSPORT SYSTEM ATP-BINDING PROTEIN TM_0124-RELATED"/>
    <property type="match status" value="1"/>
</dbReference>
<dbReference type="InterPro" id="IPR003439">
    <property type="entry name" value="ABC_transporter-like_ATP-bd"/>
</dbReference>
<feature type="domain" description="ABC transporter" evidence="5">
    <location>
        <begin position="3"/>
        <end position="230"/>
    </location>
</feature>
<comment type="similarity">
    <text evidence="1">Belongs to the ABC transporter superfamily.</text>
</comment>
<evidence type="ECO:0000256" key="4">
    <source>
        <dbReference type="ARBA" id="ARBA00022840"/>
    </source>
</evidence>
<dbReference type="GO" id="GO:0016020">
    <property type="term" value="C:membrane"/>
    <property type="evidence" value="ECO:0007669"/>
    <property type="project" value="InterPro"/>
</dbReference>
<dbReference type="PROSITE" id="PS50893">
    <property type="entry name" value="ABC_TRANSPORTER_2"/>
    <property type="match status" value="1"/>
</dbReference>
<reference evidence="6" key="1">
    <citation type="journal article" date="2014" name="Int. J. Syst. Evol. Microbiol.">
        <title>Complete genome sequence of Corynebacterium casei LMG S-19264T (=DSM 44701T), isolated from a smear-ripened cheese.</title>
        <authorList>
            <consortium name="US DOE Joint Genome Institute (JGI-PGF)"/>
            <person name="Walter F."/>
            <person name="Albersmeier A."/>
            <person name="Kalinowski J."/>
            <person name="Ruckert C."/>
        </authorList>
    </citation>
    <scope>NUCLEOTIDE SEQUENCE</scope>
    <source>
        <strain evidence="6">NBRC 101628</strain>
    </source>
</reference>
<dbReference type="SMART" id="SM00382">
    <property type="entry name" value="AAA"/>
    <property type="match status" value="1"/>
</dbReference>
<evidence type="ECO:0000313" key="7">
    <source>
        <dbReference type="Proteomes" id="UP001161422"/>
    </source>
</evidence>
<keyword evidence="7" id="KW-1185">Reference proteome</keyword>
<dbReference type="GO" id="GO:0005524">
    <property type="term" value="F:ATP binding"/>
    <property type="evidence" value="ECO:0007669"/>
    <property type="project" value="UniProtKB-KW"/>
</dbReference>
<dbReference type="RefSeq" id="WP_095504621.1">
    <property type="nucleotide sequence ID" value="NZ_BSNC01000006.1"/>
</dbReference>
<gene>
    <name evidence="6" type="primary">tupC</name>
    <name evidence="6" type="ORF">GCM10007895_28480</name>
</gene>
<dbReference type="PANTHER" id="PTHR42734">
    <property type="entry name" value="METAL TRANSPORT SYSTEM ATP-BINDING PROTEIN TM_0124-RELATED"/>
    <property type="match status" value="1"/>
</dbReference>
<evidence type="ECO:0000256" key="2">
    <source>
        <dbReference type="ARBA" id="ARBA00022448"/>
    </source>
</evidence>
<dbReference type="Proteomes" id="UP001161422">
    <property type="component" value="Unassembled WGS sequence"/>
</dbReference>
<proteinExistence type="inferred from homology"/>
<dbReference type="InterPro" id="IPR050153">
    <property type="entry name" value="Metal_Ion_Import_ABC"/>
</dbReference>
<dbReference type="InterPro" id="IPR015856">
    <property type="entry name" value="ABC_transpr_CbiO/EcfA_su"/>
</dbReference>
<keyword evidence="2" id="KW-0813">Transport</keyword>
<name>A0AA37VZA0_9GAMM</name>
<keyword evidence="4" id="KW-0067">ATP-binding</keyword>
<dbReference type="PROSITE" id="PS00211">
    <property type="entry name" value="ABC_TRANSPORTER_1"/>
    <property type="match status" value="1"/>
</dbReference>
<evidence type="ECO:0000259" key="5">
    <source>
        <dbReference type="PROSITE" id="PS50893"/>
    </source>
</evidence>
<accession>A0AA37VZA0</accession>
<dbReference type="EMBL" id="BSNC01000006">
    <property type="protein sequence ID" value="GLP97541.1"/>
    <property type="molecule type" value="Genomic_DNA"/>
</dbReference>
<evidence type="ECO:0000313" key="6">
    <source>
        <dbReference type="EMBL" id="GLP97541.1"/>
    </source>
</evidence>
<evidence type="ECO:0000256" key="1">
    <source>
        <dbReference type="ARBA" id="ARBA00005417"/>
    </source>
</evidence>
<dbReference type="InterPro" id="IPR017871">
    <property type="entry name" value="ABC_transporter-like_CS"/>
</dbReference>
<dbReference type="AlphaFoldDB" id="A0AA37VZA0"/>